<name>A0A7C3IZK9_UNCW3</name>
<feature type="domain" description="Calcineurin-like phosphoesterase" evidence="3">
    <location>
        <begin position="126"/>
        <end position="289"/>
    </location>
</feature>
<comment type="caution">
    <text evidence="5">The sequence shown here is derived from an EMBL/GenBank/DDBJ whole genome shotgun (WGS) entry which is preliminary data.</text>
</comment>
<evidence type="ECO:0000259" key="3">
    <source>
        <dbReference type="Pfam" id="PF00149"/>
    </source>
</evidence>
<evidence type="ECO:0000313" key="5">
    <source>
        <dbReference type="EMBL" id="HFJ54143.1"/>
    </source>
</evidence>
<dbReference type="InterPro" id="IPR004843">
    <property type="entry name" value="Calcineurin-like_PHP"/>
</dbReference>
<organism evidence="5">
    <name type="scientific">candidate division WOR-3 bacterium</name>
    <dbReference type="NCBI Taxonomy" id="2052148"/>
    <lineage>
        <taxon>Bacteria</taxon>
        <taxon>Bacteria division WOR-3</taxon>
    </lineage>
</organism>
<evidence type="ECO:0000256" key="2">
    <source>
        <dbReference type="SAM" id="SignalP"/>
    </source>
</evidence>
<dbReference type="EMBL" id="DSLG01000004">
    <property type="protein sequence ID" value="HEA87187.1"/>
    <property type="molecule type" value="Genomic_DNA"/>
</dbReference>
<evidence type="ECO:0000256" key="1">
    <source>
        <dbReference type="ARBA" id="ARBA00022729"/>
    </source>
</evidence>
<dbReference type="GO" id="GO:0046872">
    <property type="term" value="F:metal ion binding"/>
    <property type="evidence" value="ECO:0007669"/>
    <property type="project" value="InterPro"/>
</dbReference>
<keyword evidence="1 2" id="KW-0732">Signal</keyword>
<feature type="signal peptide" evidence="2">
    <location>
        <begin position="1"/>
        <end position="19"/>
    </location>
</feature>
<sequence length="450" mass="50839">MKTLSAIALLVLIQSQAPASFLKSPYLQNLTDSSVVICWEQVEASAGRVDYGLTPKLEFTSWDSGSVCLHMVYLSQLCPDTVYYYRVITQTDTSPVCRFRTLSPSRQTMRLLVYGDSRTDSTAHQAVINRMLTLNPLPAILLSTGDLTENGSDSCYQLFFNITADLLCRTCLFPVLGNHDIRNIDNYFRFFVLPGNERYYSFRYGICIFIMLDNYSEIQPGSAQYEWLMQTLQSAQHDPSIRHKFIVFHEPPFTTNQAHPGNEQIQRYLCPLFEQFQVTATFSGHIHAYEHSLVNGIHYFTAGGGGAPLHTQWYEPAPWTVYREAVYQFMVVDVNGDTVITCGVRADGTGFDTTLIPRRQGINSADIANYLQPELQVSSPGARGIRINFVSVTPATIAIYDLLGRKKAEFNYRSAPSGLHTITWHAPAPGCYFLILKTSNQTRYRRLTVF</sequence>
<dbReference type="NCBIfam" id="TIGR04183">
    <property type="entry name" value="Por_Secre_tail"/>
    <property type="match status" value="1"/>
</dbReference>
<evidence type="ECO:0000313" key="4">
    <source>
        <dbReference type="EMBL" id="HEA87187.1"/>
    </source>
</evidence>
<dbReference type="InterPro" id="IPR039331">
    <property type="entry name" value="PAPs-like"/>
</dbReference>
<proteinExistence type="predicted"/>
<dbReference type="SUPFAM" id="SSF56300">
    <property type="entry name" value="Metallo-dependent phosphatases"/>
    <property type="match status" value="1"/>
</dbReference>
<dbReference type="Gene3D" id="3.60.21.10">
    <property type="match status" value="1"/>
</dbReference>
<dbReference type="GO" id="GO:0003993">
    <property type="term" value="F:acid phosphatase activity"/>
    <property type="evidence" value="ECO:0007669"/>
    <property type="project" value="InterPro"/>
</dbReference>
<reference evidence="5" key="1">
    <citation type="journal article" date="2020" name="mSystems">
        <title>Genome- and Community-Level Interaction Insights into Carbon Utilization and Element Cycling Functions of Hydrothermarchaeota in Hydrothermal Sediment.</title>
        <authorList>
            <person name="Zhou Z."/>
            <person name="Liu Y."/>
            <person name="Xu W."/>
            <person name="Pan J."/>
            <person name="Luo Z.H."/>
            <person name="Li M."/>
        </authorList>
    </citation>
    <scope>NUCLEOTIDE SEQUENCE [LARGE SCALE GENOMIC DNA]</scope>
    <source>
        <strain evidence="4">SpSt-265</strain>
        <strain evidence="5">SpSt-465</strain>
    </source>
</reference>
<dbReference type="PANTHER" id="PTHR22953">
    <property type="entry name" value="ACID PHOSPHATASE RELATED"/>
    <property type="match status" value="1"/>
</dbReference>
<dbReference type="Pfam" id="PF00149">
    <property type="entry name" value="Metallophos"/>
    <property type="match status" value="1"/>
</dbReference>
<protein>
    <submittedName>
        <fullName evidence="5">T9SS type A sorting domain-containing protein</fullName>
    </submittedName>
</protein>
<dbReference type="EMBL" id="DSTU01000007">
    <property type="protein sequence ID" value="HFJ54143.1"/>
    <property type="molecule type" value="Genomic_DNA"/>
</dbReference>
<dbReference type="InterPro" id="IPR026444">
    <property type="entry name" value="Secre_tail"/>
</dbReference>
<feature type="chain" id="PRO_5039820300" evidence="2">
    <location>
        <begin position="20"/>
        <end position="450"/>
    </location>
</feature>
<dbReference type="InterPro" id="IPR029052">
    <property type="entry name" value="Metallo-depent_PP-like"/>
</dbReference>
<dbReference type="AlphaFoldDB" id="A0A7C3IZK9"/>
<dbReference type="SUPFAM" id="SSF49363">
    <property type="entry name" value="Purple acid phosphatase, N-terminal domain"/>
    <property type="match status" value="1"/>
</dbReference>
<dbReference type="PANTHER" id="PTHR22953:SF153">
    <property type="entry name" value="PURPLE ACID PHOSPHATASE"/>
    <property type="match status" value="1"/>
</dbReference>
<gene>
    <name evidence="4" type="ORF">ENP94_04160</name>
    <name evidence="5" type="ORF">ENS16_05585</name>
</gene>
<dbReference type="InterPro" id="IPR008963">
    <property type="entry name" value="Purple_acid_Pase-like_N"/>
</dbReference>
<accession>A0A7C3IZK9</accession>
<dbReference type="Gene3D" id="2.60.40.380">
    <property type="entry name" value="Purple acid phosphatase-like, N-terminal"/>
    <property type="match status" value="1"/>
</dbReference>